<dbReference type="Gene3D" id="3.40.50.2000">
    <property type="entry name" value="Glycogen Phosphorylase B"/>
    <property type="match status" value="1"/>
</dbReference>
<dbReference type="AlphaFoldDB" id="A0A9D2BLK0"/>
<comment type="caution">
    <text evidence="1">The sequence shown here is derived from an EMBL/GenBank/DDBJ whole genome shotgun (WGS) entry which is preliminary data.</text>
</comment>
<evidence type="ECO:0000313" key="1">
    <source>
        <dbReference type="EMBL" id="HIX80591.1"/>
    </source>
</evidence>
<feature type="non-terminal residue" evidence="1">
    <location>
        <position position="97"/>
    </location>
</feature>
<protein>
    <submittedName>
        <fullName evidence="1">Glycosyltransferase family 1 protein</fullName>
    </submittedName>
</protein>
<organism evidence="1 2">
    <name type="scientific">Candidatus Erysipelatoclostridium merdavium</name>
    <dbReference type="NCBI Taxonomy" id="2838566"/>
    <lineage>
        <taxon>Bacteria</taxon>
        <taxon>Bacillati</taxon>
        <taxon>Bacillota</taxon>
        <taxon>Erysipelotrichia</taxon>
        <taxon>Erysipelotrichales</taxon>
        <taxon>Erysipelotrichales incertae sedis</taxon>
    </lineage>
</organism>
<dbReference type="EMBL" id="DXET01000033">
    <property type="protein sequence ID" value="HIX80591.1"/>
    <property type="molecule type" value="Genomic_DNA"/>
</dbReference>
<name>A0A9D2BLK0_9FIRM</name>
<reference evidence="1" key="2">
    <citation type="submission" date="2021-04" db="EMBL/GenBank/DDBJ databases">
        <authorList>
            <person name="Gilroy R."/>
        </authorList>
    </citation>
    <scope>NUCLEOTIDE SEQUENCE</scope>
    <source>
        <strain evidence="1">ChiGjej1B1-14440</strain>
    </source>
</reference>
<gene>
    <name evidence="1" type="ORF">H9980_01265</name>
</gene>
<dbReference type="Proteomes" id="UP000886724">
    <property type="component" value="Unassembled WGS sequence"/>
</dbReference>
<accession>A0A9D2BLK0</accession>
<evidence type="ECO:0000313" key="2">
    <source>
        <dbReference type="Proteomes" id="UP000886724"/>
    </source>
</evidence>
<reference evidence="1" key="1">
    <citation type="journal article" date="2021" name="PeerJ">
        <title>Extensive microbial diversity within the chicken gut microbiome revealed by metagenomics and culture.</title>
        <authorList>
            <person name="Gilroy R."/>
            <person name="Ravi A."/>
            <person name="Getino M."/>
            <person name="Pursley I."/>
            <person name="Horton D.L."/>
            <person name="Alikhan N.F."/>
            <person name="Baker D."/>
            <person name="Gharbi K."/>
            <person name="Hall N."/>
            <person name="Watson M."/>
            <person name="Adriaenssens E.M."/>
            <person name="Foster-Nyarko E."/>
            <person name="Jarju S."/>
            <person name="Secka A."/>
            <person name="Antonio M."/>
            <person name="Oren A."/>
            <person name="Chaudhuri R.R."/>
            <person name="La Ragione R."/>
            <person name="Hildebrand F."/>
            <person name="Pallen M.J."/>
        </authorList>
    </citation>
    <scope>NUCLEOTIDE SEQUENCE</scope>
    <source>
        <strain evidence="1">ChiGjej1B1-14440</strain>
    </source>
</reference>
<sequence>MIRILHIVTHMNRGGLETMIMNYYRNIDRNKVQFDFLVHRTERADYDDEIEDLGGTIYRLPSLNPFSKIYLKRLDDFFKNHRKKYKIIHCHLDCMSG</sequence>
<proteinExistence type="predicted"/>
<dbReference type="SUPFAM" id="SSF53756">
    <property type="entry name" value="UDP-Glycosyltransferase/glycogen phosphorylase"/>
    <property type="match status" value="1"/>
</dbReference>